<sequence>MQHFDLRKFSISSIAVLISFYTNAEQNTLDYQQLDIIQVEAKAPVNAAPDHYLNTQQRINPTQLKNNHSTTLGSVVDKTSGVQSSAFGPNSSRPIVRGLSSQRVAILENNMPINDLAVISGNLATSINPLNAEDIEISKGGATILYGGRSIGGAINVLDEAIPKQILQNKISGQVNLNKGFNAADQGSFKLNVNDGSHWAGHIDASISKISSIKVPHNSKAAVCYDKSYLQSRTDLQRQCQVVIPVLNDVINPAYFKYISQYYLDNYQDKSLGLSEGDKYTNNRGFMGVNPPNPLYVPNSPYYMEEFGELKEYRSYPKGKIPNSHSETKTFTLGTSYVGDFGYTGLSWHYFNTNYGVPGFAYLASQTDEGYASVTVKNQTHRLSWDTHWGFPLKGIDSLDFQVNYQHSKDQELLNSTVSNGFLSHNYAYRLSLSHTPLFERFVGTIGTDFSYQTVKAKGQDSYLPDLKRKAYSLFAIETLDLAPFMLEFGHRIGKVSYKLGDLHNSRSQSVGAYYAKDRTFALQNTHFALQFNPTKNSYLKLQRTWAERALEMNELYANNNHYALLIEEQGDARLQKEKNKAWELSAGIEQGGVNASVSWYRNQFNHFTYLGYTSIVRNGLMAKQWRQTPLTLTGWEVDLSYKLDTQQWGTWNWHVFYDHIQQKLPHRLTGLGNYLPNLPSSRFGGDLSVEYQNWRAFFSAIHYKAQKHVSNEVDEKLINPSFTLVDVGVSYVYPWKQNEVEIYFNINNLTNREARSNTSPLKFLAPQAGRNAVLGLKVNF</sequence>
<comment type="subcellular location">
    <subcellularLocation>
        <location evidence="1 8">Cell outer membrane</location>
        <topology evidence="1 8">Multi-pass membrane protein</topology>
    </subcellularLocation>
</comment>
<evidence type="ECO:0000256" key="7">
    <source>
        <dbReference type="ARBA" id="ARBA00023237"/>
    </source>
</evidence>
<proteinExistence type="inferred from homology"/>
<protein>
    <submittedName>
        <fullName evidence="12">TonB-dependent transporter</fullName>
    </submittedName>
</protein>
<dbReference type="GO" id="GO:0044718">
    <property type="term" value="P:siderophore transmembrane transport"/>
    <property type="evidence" value="ECO:0007669"/>
    <property type="project" value="TreeGrafter"/>
</dbReference>
<dbReference type="PANTHER" id="PTHR30069">
    <property type="entry name" value="TONB-DEPENDENT OUTER MEMBRANE RECEPTOR"/>
    <property type="match status" value="1"/>
</dbReference>
<evidence type="ECO:0000313" key="12">
    <source>
        <dbReference type="EMBL" id="AUF41260.1"/>
    </source>
</evidence>
<dbReference type="InterPro" id="IPR039426">
    <property type="entry name" value="TonB-dep_rcpt-like"/>
</dbReference>
<evidence type="ECO:0000256" key="3">
    <source>
        <dbReference type="ARBA" id="ARBA00022452"/>
    </source>
</evidence>
<keyword evidence="4 8" id="KW-0812">Transmembrane</keyword>
<reference evidence="12" key="1">
    <citation type="submission" date="2017-10" db="EMBL/GenBank/DDBJ databases">
        <authorList>
            <person name="Requena Anicama D."/>
            <person name="Morales Ruiz S.S."/>
            <person name="Bendezu Eguis J.E."/>
            <person name="Fernandez Diaz M.C."/>
        </authorList>
    </citation>
    <scope>NUCLEOTIDE SEQUENCE</scope>
    <source>
        <strain evidence="12">72</strain>
    </source>
</reference>
<dbReference type="PANTHER" id="PTHR30069:SF40">
    <property type="entry name" value="TONB-DEPENDENT RECEPTOR NMB0964-RELATED"/>
    <property type="match status" value="1"/>
</dbReference>
<feature type="domain" description="TonB-dependent receptor-like beta-barrel" evidence="10">
    <location>
        <begin position="333"/>
        <end position="750"/>
    </location>
</feature>
<evidence type="ECO:0000256" key="1">
    <source>
        <dbReference type="ARBA" id="ARBA00004571"/>
    </source>
</evidence>
<keyword evidence="6 8" id="KW-0472">Membrane</keyword>
<dbReference type="InterPro" id="IPR036942">
    <property type="entry name" value="Beta-barrel_TonB_sf"/>
</dbReference>
<evidence type="ECO:0000256" key="2">
    <source>
        <dbReference type="ARBA" id="ARBA00022448"/>
    </source>
</evidence>
<comment type="similarity">
    <text evidence="8 9">Belongs to the TonB-dependent receptor family.</text>
</comment>
<dbReference type="GO" id="GO:0015344">
    <property type="term" value="F:siderophore uptake transmembrane transporter activity"/>
    <property type="evidence" value="ECO:0007669"/>
    <property type="project" value="TreeGrafter"/>
</dbReference>
<keyword evidence="3 8" id="KW-1134">Transmembrane beta strand</keyword>
<dbReference type="InterPro" id="IPR012910">
    <property type="entry name" value="Plug_dom"/>
</dbReference>
<evidence type="ECO:0000256" key="6">
    <source>
        <dbReference type="ARBA" id="ARBA00023136"/>
    </source>
</evidence>
<keyword evidence="5 9" id="KW-0798">TonB box</keyword>
<evidence type="ECO:0000256" key="8">
    <source>
        <dbReference type="PROSITE-ProRule" id="PRU01360"/>
    </source>
</evidence>
<dbReference type="InterPro" id="IPR037066">
    <property type="entry name" value="Plug_dom_sf"/>
</dbReference>
<dbReference type="AlphaFoldDB" id="A0A2H4Z1T6"/>
<accession>A0A2H4Z1T6</accession>
<dbReference type="Pfam" id="PF00593">
    <property type="entry name" value="TonB_dep_Rec_b-barrel"/>
    <property type="match status" value="1"/>
</dbReference>
<dbReference type="PROSITE" id="PS52016">
    <property type="entry name" value="TONB_DEPENDENT_REC_3"/>
    <property type="match status" value="1"/>
</dbReference>
<gene>
    <name evidence="12" type="primary">tonB-dT</name>
</gene>
<organism evidence="12">
    <name type="scientific">Avibacterium paragallinarum 72</name>
    <dbReference type="NCBI Taxonomy" id="948565"/>
    <lineage>
        <taxon>Bacteria</taxon>
        <taxon>Pseudomonadati</taxon>
        <taxon>Pseudomonadota</taxon>
        <taxon>Gammaproteobacteria</taxon>
        <taxon>Pasteurellales</taxon>
        <taxon>Pasteurellaceae</taxon>
        <taxon>Avibacterium</taxon>
    </lineage>
</organism>
<feature type="domain" description="TonB-dependent receptor plug" evidence="11">
    <location>
        <begin position="57"/>
        <end position="154"/>
    </location>
</feature>
<keyword evidence="2 8" id="KW-0813">Transport</keyword>
<evidence type="ECO:0000256" key="9">
    <source>
        <dbReference type="RuleBase" id="RU003357"/>
    </source>
</evidence>
<dbReference type="Gene3D" id="2.170.130.10">
    <property type="entry name" value="TonB-dependent receptor, plug domain"/>
    <property type="match status" value="1"/>
</dbReference>
<evidence type="ECO:0000256" key="5">
    <source>
        <dbReference type="ARBA" id="ARBA00023077"/>
    </source>
</evidence>
<dbReference type="InterPro" id="IPR000531">
    <property type="entry name" value="Beta-barrel_TonB"/>
</dbReference>
<evidence type="ECO:0000256" key="4">
    <source>
        <dbReference type="ARBA" id="ARBA00022692"/>
    </source>
</evidence>
<dbReference type="GO" id="GO:0009279">
    <property type="term" value="C:cell outer membrane"/>
    <property type="evidence" value="ECO:0007669"/>
    <property type="project" value="UniProtKB-SubCell"/>
</dbReference>
<name>A0A2H4Z1T6_AVIPA</name>
<evidence type="ECO:0000259" key="11">
    <source>
        <dbReference type="Pfam" id="PF07715"/>
    </source>
</evidence>
<reference evidence="12" key="2">
    <citation type="journal article" date="2018" name="BMC Vet. Res.">
        <title>Development of a lateral flow test for the rapid detection of Avibacterium paragallinarum in chickens suspected of having infectious coryza.</title>
        <authorList>
            <person name="Morales Ruiz S."/>
            <person name="Bendezu J."/>
            <person name="Choque Guevara R."/>
            <person name="Montesinos R."/>
            <person name="Requena D."/>
            <person name="Choque Moreau L."/>
            <person name="Montalvan Avalos A."/>
            <person name="Fernandez-Diaz M."/>
        </authorList>
    </citation>
    <scope>NUCLEOTIDE SEQUENCE</scope>
    <source>
        <strain evidence="12">72</strain>
    </source>
</reference>
<dbReference type="SUPFAM" id="SSF56935">
    <property type="entry name" value="Porins"/>
    <property type="match status" value="1"/>
</dbReference>
<keyword evidence="7 8" id="KW-0998">Cell outer membrane</keyword>
<dbReference type="EMBL" id="MG242130">
    <property type="protein sequence ID" value="AUF41260.1"/>
    <property type="molecule type" value="Genomic_DNA"/>
</dbReference>
<evidence type="ECO:0000259" key="10">
    <source>
        <dbReference type="Pfam" id="PF00593"/>
    </source>
</evidence>
<dbReference type="Pfam" id="PF07715">
    <property type="entry name" value="Plug"/>
    <property type="match status" value="1"/>
</dbReference>
<dbReference type="Gene3D" id="2.40.170.20">
    <property type="entry name" value="TonB-dependent receptor, beta-barrel domain"/>
    <property type="match status" value="1"/>
</dbReference>